<keyword evidence="6 12" id="KW-0297">G-protein coupled receptor</keyword>
<reference evidence="15 16" key="1">
    <citation type="submission" date="2023-09" db="EMBL/GenBank/DDBJ databases">
        <title>Nesidiocoris tenuis whole genome shotgun sequence.</title>
        <authorList>
            <person name="Shibata T."/>
            <person name="Shimoda M."/>
            <person name="Kobayashi T."/>
            <person name="Uehara T."/>
        </authorList>
    </citation>
    <scope>NUCLEOTIDE SEQUENCE [LARGE SCALE GENOMIC DNA]</scope>
    <source>
        <strain evidence="15 16">Japan</strain>
    </source>
</reference>
<feature type="transmembrane region" description="Helical" evidence="13">
    <location>
        <begin position="114"/>
        <end position="136"/>
    </location>
</feature>
<gene>
    <name evidence="15" type="ORF">NTJ_04588</name>
</gene>
<evidence type="ECO:0000313" key="16">
    <source>
        <dbReference type="Proteomes" id="UP001307889"/>
    </source>
</evidence>
<keyword evidence="3" id="KW-1003">Cell membrane</keyword>
<feature type="transmembrane region" description="Helical" evidence="13">
    <location>
        <begin position="76"/>
        <end position="94"/>
    </location>
</feature>
<evidence type="ECO:0000256" key="2">
    <source>
        <dbReference type="ARBA" id="ARBA00010663"/>
    </source>
</evidence>
<keyword evidence="7 13" id="KW-0472">Membrane</keyword>
<dbReference type="PRINTS" id="PR00237">
    <property type="entry name" value="GPCRRHODOPSN"/>
</dbReference>
<keyword evidence="11 12" id="KW-0807">Transducer</keyword>
<dbReference type="InterPro" id="IPR005390">
    <property type="entry name" value="NeuromedU_rcpt"/>
</dbReference>
<keyword evidence="4 12" id="KW-0812">Transmembrane</keyword>
<dbReference type="InterPro" id="IPR000276">
    <property type="entry name" value="GPCR_Rhodpsn"/>
</dbReference>
<organism evidence="15 16">
    <name type="scientific">Nesidiocoris tenuis</name>
    <dbReference type="NCBI Taxonomy" id="355587"/>
    <lineage>
        <taxon>Eukaryota</taxon>
        <taxon>Metazoa</taxon>
        <taxon>Ecdysozoa</taxon>
        <taxon>Arthropoda</taxon>
        <taxon>Hexapoda</taxon>
        <taxon>Insecta</taxon>
        <taxon>Pterygota</taxon>
        <taxon>Neoptera</taxon>
        <taxon>Paraneoptera</taxon>
        <taxon>Hemiptera</taxon>
        <taxon>Heteroptera</taxon>
        <taxon>Panheteroptera</taxon>
        <taxon>Cimicomorpha</taxon>
        <taxon>Miridae</taxon>
        <taxon>Dicyphina</taxon>
        <taxon>Nesidiocoris</taxon>
    </lineage>
</organism>
<evidence type="ECO:0000256" key="12">
    <source>
        <dbReference type="RuleBase" id="RU000688"/>
    </source>
</evidence>
<feature type="transmembrane region" description="Helical" evidence="13">
    <location>
        <begin position="157"/>
        <end position="176"/>
    </location>
</feature>
<evidence type="ECO:0000256" key="6">
    <source>
        <dbReference type="ARBA" id="ARBA00023040"/>
    </source>
</evidence>
<accession>A0ABN7AHN8</accession>
<evidence type="ECO:0000256" key="13">
    <source>
        <dbReference type="SAM" id="Phobius"/>
    </source>
</evidence>
<evidence type="ECO:0000256" key="11">
    <source>
        <dbReference type="ARBA" id="ARBA00023224"/>
    </source>
</evidence>
<comment type="subcellular location">
    <subcellularLocation>
        <location evidence="1">Cell membrane</location>
        <topology evidence="1">Multi-pass membrane protein</topology>
    </subcellularLocation>
</comment>
<keyword evidence="8" id="KW-1015">Disulfide bond</keyword>
<sequence>MVHQLPVVTTGSTMENLEADLYNATISELRPKRDPLYIVVPMTILYSFIFVTGLVGNISTCIVISRNRHMHTATNYYLFSLAISDLLLLVSGLPQEMYYIWSRYPYVFGETFCLLRGLAAETSANATVLTITAFTVERYVAICHPFLAHTISKLSRAVKFIIAVWIIALAFAIPQVRIYSSNI</sequence>
<keyword evidence="16" id="KW-1185">Reference proteome</keyword>
<evidence type="ECO:0000256" key="8">
    <source>
        <dbReference type="ARBA" id="ARBA00023157"/>
    </source>
</evidence>
<evidence type="ECO:0000259" key="14">
    <source>
        <dbReference type="PROSITE" id="PS50262"/>
    </source>
</evidence>
<name>A0ABN7AHN8_9HEMI</name>
<proteinExistence type="inferred from homology"/>
<evidence type="ECO:0000256" key="1">
    <source>
        <dbReference type="ARBA" id="ARBA00004651"/>
    </source>
</evidence>
<dbReference type="PROSITE" id="PS50262">
    <property type="entry name" value="G_PROTEIN_RECEP_F1_2"/>
    <property type="match status" value="1"/>
</dbReference>
<evidence type="ECO:0000256" key="5">
    <source>
        <dbReference type="ARBA" id="ARBA00022989"/>
    </source>
</evidence>
<dbReference type="PRINTS" id="PR01565">
    <property type="entry name" value="NEUROMEDINUR"/>
</dbReference>
<dbReference type="Gene3D" id="1.20.1070.10">
    <property type="entry name" value="Rhodopsin 7-helix transmembrane proteins"/>
    <property type="match status" value="1"/>
</dbReference>
<evidence type="ECO:0000256" key="9">
    <source>
        <dbReference type="ARBA" id="ARBA00023170"/>
    </source>
</evidence>
<dbReference type="InterPro" id="IPR017452">
    <property type="entry name" value="GPCR_Rhodpsn_7TM"/>
</dbReference>
<dbReference type="PANTHER" id="PTHR24243">
    <property type="entry name" value="G-PROTEIN COUPLED RECEPTOR"/>
    <property type="match status" value="1"/>
</dbReference>
<dbReference type="Proteomes" id="UP001307889">
    <property type="component" value="Chromosome 3"/>
</dbReference>
<dbReference type="SUPFAM" id="SSF81321">
    <property type="entry name" value="Family A G protein-coupled receptor-like"/>
    <property type="match status" value="1"/>
</dbReference>
<evidence type="ECO:0000256" key="3">
    <source>
        <dbReference type="ARBA" id="ARBA00022475"/>
    </source>
</evidence>
<protein>
    <submittedName>
        <fullName evidence="15">7 transmembrane receptor (Rhodopsin family)</fullName>
    </submittedName>
</protein>
<keyword evidence="9 12" id="KW-0675">Receptor</keyword>
<evidence type="ECO:0000256" key="7">
    <source>
        <dbReference type="ARBA" id="ARBA00023136"/>
    </source>
</evidence>
<evidence type="ECO:0000256" key="10">
    <source>
        <dbReference type="ARBA" id="ARBA00023180"/>
    </source>
</evidence>
<feature type="transmembrane region" description="Helical" evidence="13">
    <location>
        <begin position="36"/>
        <end position="64"/>
    </location>
</feature>
<feature type="domain" description="G-protein coupled receptors family 1 profile" evidence="14">
    <location>
        <begin position="56"/>
        <end position="183"/>
    </location>
</feature>
<evidence type="ECO:0000313" key="15">
    <source>
        <dbReference type="EMBL" id="BES91780.1"/>
    </source>
</evidence>
<evidence type="ECO:0000256" key="4">
    <source>
        <dbReference type="ARBA" id="ARBA00022692"/>
    </source>
</evidence>
<comment type="similarity">
    <text evidence="2 12">Belongs to the G-protein coupled receptor 1 family.</text>
</comment>
<dbReference type="PROSITE" id="PS00237">
    <property type="entry name" value="G_PROTEIN_RECEP_F1_1"/>
    <property type="match status" value="1"/>
</dbReference>
<dbReference type="Pfam" id="PF00001">
    <property type="entry name" value="7tm_1"/>
    <property type="match status" value="1"/>
</dbReference>
<dbReference type="EMBL" id="AP028911">
    <property type="protein sequence ID" value="BES91780.1"/>
    <property type="molecule type" value="Genomic_DNA"/>
</dbReference>
<keyword evidence="5 13" id="KW-1133">Transmembrane helix</keyword>
<keyword evidence="10" id="KW-0325">Glycoprotein</keyword>
<dbReference type="PANTHER" id="PTHR24243:SF208">
    <property type="entry name" value="PYROKININ-1 RECEPTOR"/>
    <property type="match status" value="1"/>
</dbReference>